<feature type="domain" description="Multidrug resistance protein MdtA-like beta-barrel" evidence="6">
    <location>
        <begin position="208"/>
        <end position="294"/>
    </location>
</feature>
<feature type="chain" id="PRO_5018306737" evidence="3">
    <location>
        <begin position="26"/>
        <end position="383"/>
    </location>
</feature>
<dbReference type="Gene3D" id="2.40.50.100">
    <property type="match status" value="1"/>
</dbReference>
<comment type="caution">
    <text evidence="8">The sequence shown here is derived from an EMBL/GenBank/DDBJ whole genome shotgun (WGS) entry which is preliminary data.</text>
</comment>
<dbReference type="EMBL" id="RJUL01000007">
    <property type="protein sequence ID" value="ROQ24359.1"/>
    <property type="molecule type" value="Genomic_DNA"/>
</dbReference>
<comment type="subcellular location">
    <subcellularLocation>
        <location evidence="1">Cell inner membrane</location>
        <topology evidence="1">Lipid-anchor</topology>
    </subcellularLocation>
</comment>
<feature type="domain" description="Multidrug resistance protein MdtA-like C-terminal permuted SH3" evidence="7">
    <location>
        <begin position="299"/>
        <end position="361"/>
    </location>
</feature>
<evidence type="ECO:0000259" key="5">
    <source>
        <dbReference type="Pfam" id="PF25917"/>
    </source>
</evidence>
<dbReference type="NCBIfam" id="TIGR01730">
    <property type="entry name" value="RND_mfp"/>
    <property type="match status" value="1"/>
</dbReference>
<dbReference type="Gene3D" id="2.40.420.20">
    <property type="match status" value="1"/>
</dbReference>
<dbReference type="Pfam" id="PF25944">
    <property type="entry name" value="Beta-barrel_RND"/>
    <property type="match status" value="1"/>
</dbReference>
<feature type="signal peptide" evidence="3">
    <location>
        <begin position="1"/>
        <end position="25"/>
    </location>
</feature>
<name>A0A3N1P8H7_9GAMM</name>
<feature type="domain" description="Multidrug resistance protein MdtA-like barrel-sandwich hybrid" evidence="5">
    <location>
        <begin position="63"/>
        <end position="203"/>
    </location>
</feature>
<dbReference type="GO" id="GO:0015721">
    <property type="term" value="P:bile acid and bile salt transport"/>
    <property type="evidence" value="ECO:0007669"/>
    <property type="project" value="TreeGrafter"/>
</dbReference>
<dbReference type="PANTHER" id="PTHR30158:SF3">
    <property type="entry name" value="MULTIDRUG EFFLUX PUMP SUBUNIT ACRA-RELATED"/>
    <property type="match status" value="1"/>
</dbReference>
<accession>A0A3N1P8H7</accession>
<dbReference type="Gene3D" id="2.40.30.170">
    <property type="match status" value="1"/>
</dbReference>
<keyword evidence="9" id="KW-1185">Reference proteome</keyword>
<feature type="domain" description="Multidrug resistance protein MdtA-like alpha-helical hairpin" evidence="4">
    <location>
        <begin position="102"/>
        <end position="171"/>
    </location>
</feature>
<proteinExistence type="inferred from homology"/>
<dbReference type="SUPFAM" id="SSF111369">
    <property type="entry name" value="HlyD-like secretion proteins"/>
    <property type="match status" value="1"/>
</dbReference>
<dbReference type="Pfam" id="PF25917">
    <property type="entry name" value="BSH_RND"/>
    <property type="match status" value="1"/>
</dbReference>
<gene>
    <name evidence="8" type="ORF">EDC28_107242</name>
</gene>
<evidence type="ECO:0000259" key="4">
    <source>
        <dbReference type="Pfam" id="PF25876"/>
    </source>
</evidence>
<dbReference type="PANTHER" id="PTHR30158">
    <property type="entry name" value="ACRA/E-RELATED COMPONENT OF DRUG EFFLUX TRANSPORTER"/>
    <property type="match status" value="1"/>
</dbReference>
<evidence type="ECO:0000313" key="8">
    <source>
        <dbReference type="EMBL" id="ROQ24359.1"/>
    </source>
</evidence>
<protein>
    <submittedName>
        <fullName evidence="8">Membrane fusion protein (Multidrug efflux system)</fullName>
    </submittedName>
</protein>
<dbReference type="STRING" id="584787.GCA_001247655_00871"/>
<evidence type="ECO:0000256" key="2">
    <source>
        <dbReference type="ARBA" id="ARBA00009477"/>
    </source>
</evidence>
<dbReference type="GO" id="GO:0022857">
    <property type="term" value="F:transmembrane transporter activity"/>
    <property type="evidence" value="ECO:0007669"/>
    <property type="project" value="InterPro"/>
</dbReference>
<evidence type="ECO:0000313" key="9">
    <source>
        <dbReference type="Proteomes" id="UP000268033"/>
    </source>
</evidence>
<dbReference type="InterPro" id="IPR058625">
    <property type="entry name" value="MdtA-like_BSH"/>
</dbReference>
<dbReference type="Pfam" id="PF25967">
    <property type="entry name" value="RND-MFP_C"/>
    <property type="match status" value="1"/>
</dbReference>
<dbReference type="Pfam" id="PF25876">
    <property type="entry name" value="HH_MFP_RND"/>
    <property type="match status" value="1"/>
</dbReference>
<reference evidence="8 9" key="1">
    <citation type="submission" date="2018-11" db="EMBL/GenBank/DDBJ databases">
        <title>Genomic Encyclopedia of Type Strains, Phase IV (KMG-IV): sequencing the most valuable type-strain genomes for metagenomic binning, comparative biology and taxonomic classification.</title>
        <authorList>
            <person name="Goeker M."/>
        </authorList>
    </citation>
    <scope>NUCLEOTIDE SEQUENCE [LARGE SCALE GENOMIC DNA]</scope>
    <source>
        <strain evidence="8 9">DSM 21945</strain>
    </source>
</reference>
<dbReference type="InterPro" id="IPR058626">
    <property type="entry name" value="MdtA-like_b-barrel"/>
</dbReference>
<dbReference type="InterPro" id="IPR006143">
    <property type="entry name" value="RND_pump_MFP"/>
</dbReference>
<dbReference type="GO" id="GO:0005886">
    <property type="term" value="C:plasma membrane"/>
    <property type="evidence" value="ECO:0007669"/>
    <property type="project" value="UniProtKB-SubCell"/>
</dbReference>
<dbReference type="AlphaFoldDB" id="A0A3N1P8H7"/>
<dbReference type="PROSITE" id="PS51257">
    <property type="entry name" value="PROKAR_LIPOPROTEIN"/>
    <property type="match status" value="1"/>
</dbReference>
<evidence type="ECO:0000259" key="7">
    <source>
        <dbReference type="Pfam" id="PF25967"/>
    </source>
</evidence>
<evidence type="ECO:0000256" key="3">
    <source>
        <dbReference type="SAM" id="SignalP"/>
    </source>
</evidence>
<comment type="similarity">
    <text evidence="2">Belongs to the membrane fusion protein (MFP) (TC 8.A.1) family.</text>
</comment>
<evidence type="ECO:0000256" key="1">
    <source>
        <dbReference type="ARBA" id="ARBA00004519"/>
    </source>
</evidence>
<dbReference type="FunFam" id="2.40.420.20:FF:000001">
    <property type="entry name" value="Efflux RND transporter periplasmic adaptor subunit"/>
    <property type="match status" value="1"/>
</dbReference>
<dbReference type="Gene3D" id="1.10.287.470">
    <property type="entry name" value="Helix hairpin bin"/>
    <property type="match status" value="1"/>
</dbReference>
<dbReference type="GO" id="GO:0046677">
    <property type="term" value="P:response to antibiotic"/>
    <property type="evidence" value="ECO:0007669"/>
    <property type="project" value="TreeGrafter"/>
</dbReference>
<sequence>MKKLMLRSGLLALACALAACQDANSAAKTAHKAETEVGVVTLKAAPIALTTQLQGRTVASLSAEIRPQVSGIVQERHFVEGSEVKKGDLLYQIDPASYQAAYNQAKADLLDAEATLNSAQLKDNRYQDLVKDQGVSKQDADDAHAAYLQAKASVARYQAALDSAKIDLDRTQLKAPISGHIGISSVTAGALVTANQTTALATIRALNPIYVDLTQSSKELLELRDLLAKGGIAQRNAQVSLTLEDGRTYPHQGKLEFKEVAVNQATGSVTLRATFPNPDGLLLPGMFVRATLAEARQDNGILAPQQGVIRDNDGGAHAWVVDANGKVERRQVVTGQAMGNQWVIQSGLKDGDTLIVEGTDKVQPKQQVKTVPVTLDLSTGGGV</sequence>
<evidence type="ECO:0000259" key="6">
    <source>
        <dbReference type="Pfam" id="PF25944"/>
    </source>
</evidence>
<dbReference type="InterPro" id="IPR058627">
    <property type="entry name" value="MdtA-like_C"/>
</dbReference>
<dbReference type="InterPro" id="IPR058624">
    <property type="entry name" value="MdtA-like_HH"/>
</dbReference>
<organism evidence="8 9">
    <name type="scientific">Gallaecimonas pentaromativorans</name>
    <dbReference type="NCBI Taxonomy" id="584787"/>
    <lineage>
        <taxon>Bacteria</taxon>
        <taxon>Pseudomonadati</taxon>
        <taxon>Pseudomonadota</taxon>
        <taxon>Gammaproteobacteria</taxon>
        <taxon>Enterobacterales</taxon>
        <taxon>Gallaecimonadaceae</taxon>
        <taxon>Gallaecimonas</taxon>
    </lineage>
</organism>
<dbReference type="Proteomes" id="UP000268033">
    <property type="component" value="Unassembled WGS sequence"/>
</dbReference>
<keyword evidence="3" id="KW-0732">Signal</keyword>